<evidence type="ECO:0000256" key="6">
    <source>
        <dbReference type="ARBA" id="ARBA00031317"/>
    </source>
</evidence>
<dbReference type="SUPFAM" id="SSF55620">
    <property type="entry name" value="Tetrahydrobiopterin biosynthesis enzymes-like"/>
    <property type="match status" value="2"/>
</dbReference>
<proteinExistence type="inferred from homology"/>
<keyword evidence="9" id="KW-1185">Reference proteome</keyword>
<evidence type="ECO:0000256" key="7">
    <source>
        <dbReference type="SAM" id="MobiDB-lite"/>
    </source>
</evidence>
<evidence type="ECO:0000313" key="9">
    <source>
        <dbReference type="Proteomes" id="UP000675409"/>
    </source>
</evidence>
<dbReference type="NCBIfam" id="TIGR03383">
    <property type="entry name" value="urate_oxi"/>
    <property type="match status" value="1"/>
</dbReference>
<accession>A0ABS1LQ83</accession>
<comment type="similarity">
    <text evidence="2">Belongs to the uricase family.</text>
</comment>
<comment type="caution">
    <text evidence="8">The sequence shown here is derived from an EMBL/GenBank/DDBJ whole genome shotgun (WGS) entry which is preliminary data.</text>
</comment>
<protein>
    <recommendedName>
        <fullName evidence="3">factor independent urate hydroxylase</fullName>
        <ecNumber evidence="3">1.7.3.3</ecNumber>
    </recommendedName>
    <alternativeName>
        <fullName evidence="6">Urate oxidase</fullName>
    </alternativeName>
</protein>
<keyword evidence="5" id="KW-0560">Oxidoreductase</keyword>
<dbReference type="PRINTS" id="PR00093">
    <property type="entry name" value="URICASE"/>
</dbReference>
<dbReference type="RefSeq" id="WP_201850389.1">
    <property type="nucleotide sequence ID" value="NZ_JABBYC010000053.1"/>
</dbReference>
<dbReference type="EMBL" id="JABBYC010000053">
    <property type="protein sequence ID" value="MBL0888374.1"/>
    <property type="molecule type" value="Genomic_DNA"/>
</dbReference>
<dbReference type="PANTHER" id="PTHR42874:SF1">
    <property type="entry name" value="URICASE"/>
    <property type="match status" value="1"/>
</dbReference>
<dbReference type="InterPro" id="IPR002042">
    <property type="entry name" value="Uricase"/>
</dbReference>
<organism evidence="8 9">
    <name type="scientific">Myceligenerans indicum</name>
    <dbReference type="NCBI Taxonomy" id="2593663"/>
    <lineage>
        <taxon>Bacteria</taxon>
        <taxon>Bacillati</taxon>
        <taxon>Actinomycetota</taxon>
        <taxon>Actinomycetes</taxon>
        <taxon>Micrococcales</taxon>
        <taxon>Promicromonosporaceae</taxon>
        <taxon>Myceligenerans</taxon>
    </lineage>
</organism>
<sequence>MSVVLGANQYGKAEVRLVRVDRDSPRHRLTDLSITSQLRGDFAATHLVGDNSGVIATDTQKNTVYAFARDGIGAPESFLARLARHFLARPQVTGGRWAAEQYGWDRIGGGPVPAAPDATATDTTGTDATAAPDATGHDHSFVRSGGERRTALVHAGASADGTPQLTVLSGLRDATLLKSTGSEFHGFPRDRYTTLPEATDRILATDVTAWWRYTDDFAAEALAAGDGGAAFDARYDAVRAILLETFAGLHSLALQQTVFAMGKAVLDAYPEIAEIRLSCPNNHHFLVDLEPFGLDNPGEVFFAADRPYGLIEAAVTRADDEAGAGPGGGSGGEVPGAPAGPRPEHPVWATIGGFV</sequence>
<feature type="region of interest" description="Disordered" evidence="7">
    <location>
        <begin position="320"/>
        <end position="345"/>
    </location>
</feature>
<evidence type="ECO:0000313" key="8">
    <source>
        <dbReference type="EMBL" id="MBL0888374.1"/>
    </source>
</evidence>
<evidence type="ECO:0000256" key="2">
    <source>
        <dbReference type="ARBA" id="ARBA00009760"/>
    </source>
</evidence>
<dbReference type="EC" id="1.7.3.3" evidence="3"/>
<evidence type="ECO:0000256" key="1">
    <source>
        <dbReference type="ARBA" id="ARBA00004831"/>
    </source>
</evidence>
<feature type="region of interest" description="Disordered" evidence="7">
    <location>
        <begin position="108"/>
        <end position="138"/>
    </location>
</feature>
<feature type="compositionally biased region" description="Gly residues" evidence="7">
    <location>
        <begin position="324"/>
        <end position="334"/>
    </location>
</feature>
<dbReference type="PIRSF" id="PIRSF000241">
    <property type="entry name" value="Urate_oxidase"/>
    <property type="match status" value="1"/>
</dbReference>
<dbReference type="Pfam" id="PF01014">
    <property type="entry name" value="Uricase"/>
    <property type="match status" value="2"/>
</dbReference>
<dbReference type="Gene3D" id="3.10.270.10">
    <property type="entry name" value="Urate Oxidase"/>
    <property type="match status" value="1"/>
</dbReference>
<gene>
    <name evidence="8" type="primary">pucL</name>
    <name evidence="8" type="ORF">HGK34_19145</name>
</gene>
<comment type="pathway">
    <text evidence="1">Purine metabolism; urate degradation; (S)-allantoin from urate: step 1/3.</text>
</comment>
<reference evidence="8 9" key="1">
    <citation type="journal article" date="2021" name="Arch. Microbiol.">
        <title>Myceligenerans indicum sp. nov., an actinobacterium isolated from mangrove sediment of Sundarbans, India.</title>
        <authorList>
            <person name="Asha K."/>
            <person name="Bhadury P."/>
        </authorList>
    </citation>
    <scope>NUCLEOTIDE SEQUENCE [LARGE SCALE GENOMIC DNA]</scope>
    <source>
        <strain evidence="8 9">I2</strain>
    </source>
</reference>
<evidence type="ECO:0000256" key="3">
    <source>
        <dbReference type="ARBA" id="ARBA00012598"/>
    </source>
</evidence>
<feature type="compositionally biased region" description="Low complexity" evidence="7">
    <location>
        <begin position="115"/>
        <end position="134"/>
    </location>
</feature>
<dbReference type="Proteomes" id="UP000675409">
    <property type="component" value="Unassembled WGS sequence"/>
</dbReference>
<evidence type="ECO:0000256" key="4">
    <source>
        <dbReference type="ARBA" id="ARBA00022631"/>
    </source>
</evidence>
<keyword evidence="4" id="KW-0659">Purine metabolism</keyword>
<name>A0ABS1LQ83_9MICO</name>
<evidence type="ECO:0000256" key="5">
    <source>
        <dbReference type="ARBA" id="ARBA00023002"/>
    </source>
</evidence>
<dbReference type="PANTHER" id="PTHR42874">
    <property type="entry name" value="URICASE"/>
    <property type="match status" value="1"/>
</dbReference>